<feature type="transmembrane region" description="Helical" evidence="8">
    <location>
        <begin position="551"/>
        <end position="573"/>
    </location>
</feature>
<dbReference type="AlphaFoldDB" id="A0A448KES1"/>
<keyword evidence="6 8" id="KW-0472">Membrane</keyword>
<evidence type="ECO:0000256" key="2">
    <source>
        <dbReference type="ARBA" id="ARBA00010157"/>
    </source>
</evidence>
<accession>A0A448KES1</accession>
<dbReference type="InterPro" id="IPR004869">
    <property type="entry name" value="MMPL_dom"/>
</dbReference>
<evidence type="ECO:0000256" key="8">
    <source>
        <dbReference type="SAM" id="Phobius"/>
    </source>
</evidence>
<dbReference type="SUPFAM" id="SSF82866">
    <property type="entry name" value="Multidrug efflux transporter AcrB transmembrane domain"/>
    <property type="match status" value="2"/>
</dbReference>
<feature type="transmembrane region" description="Helical" evidence="8">
    <location>
        <begin position="46"/>
        <end position="64"/>
    </location>
</feature>
<feature type="transmembrane region" description="Helical" evidence="8">
    <location>
        <begin position="206"/>
        <end position="225"/>
    </location>
</feature>
<protein>
    <submittedName>
        <fullName evidence="10">Membrane transport protein mmpL8</fullName>
    </submittedName>
</protein>
<name>A0A448KES1_9ACTO</name>
<dbReference type="InterPro" id="IPR000731">
    <property type="entry name" value="SSD"/>
</dbReference>
<proteinExistence type="inferred from homology"/>
<feature type="transmembrane region" description="Helical" evidence="8">
    <location>
        <begin position="310"/>
        <end position="329"/>
    </location>
</feature>
<feature type="transmembrane region" description="Helical" evidence="8">
    <location>
        <begin position="390"/>
        <end position="414"/>
    </location>
</feature>
<feature type="domain" description="SSD" evidence="9">
    <location>
        <begin position="227"/>
        <end position="360"/>
    </location>
</feature>
<evidence type="ECO:0000256" key="5">
    <source>
        <dbReference type="ARBA" id="ARBA00022989"/>
    </source>
</evidence>
<keyword evidence="11" id="KW-1185">Reference proteome</keyword>
<evidence type="ECO:0000313" key="11">
    <source>
        <dbReference type="Proteomes" id="UP000276899"/>
    </source>
</evidence>
<feature type="compositionally biased region" description="Basic and acidic residues" evidence="7">
    <location>
        <begin position="1"/>
        <end position="10"/>
    </location>
</feature>
<sequence length="746" mass="79447">MKQLSGERNEALVPVRSAPESGTRRRQAGPLAGLAEHAARRPWHGILLGLLLLILGAVAATGTMDRLLLSRFESPGTESATVEQRLGEEFGTGKHHFLLLVTARSGDVDDPAVAWAAERLETELARRPEILETASYWSRGESPTMRSRDGSQAIITARLAGTVTEARTALADVSTDFSREDELISVQVGGGDEIFRQAAAQARADFLLAEAIVFPLILLLLLLLFRRLAVAALTLGMGLLSVVTTLALLRAITYLTDVSTFAANLVLVMGVGLGVDYSLFIISRFREELASGADPGPAVQVAVRRAGRTVAFSGLTVAVSLSCLLLFPFPFLQSFAYAGIGAVLTSVFAALVILPAALAKAGRRVLPRRGLEPESGWWRTTALRMMRRPLLFGLPALALVLLLAAPALTLSVGLPDARVLPQGTSSRDVQDRIERGFDQEQMDAVFVLVDLPDGADRAAEVSEYATRLSRIPGVDQVDALTGRFANGQRLAGPEPGAERYAGPNATWLSVVPEASALADAEELLDEIARTPAPASAAVGGYPADLHDFRTALLGAVPLVFGLILVATFVLLLLMTGSLLLAFKAIVLNVLSIAVMFGVMVWIFQEGHLSGPLSFTANGTLEATFPILMFCIAFGLSMDYEVFLLSRIKEEHDRGAATAEAVAAGLQRSGPLVTAAAGILAASFAVYAVSEVLYLKMLAIGMAAVIIVDATLIRAVLVPVFMRIAGEANWWAPRPLARLHGRLGLSE</sequence>
<feature type="transmembrane region" description="Helical" evidence="8">
    <location>
        <begin position="261"/>
        <end position="282"/>
    </location>
</feature>
<organism evidence="10 11">
    <name type="scientific">Actinomyces slackii</name>
    <dbReference type="NCBI Taxonomy" id="52774"/>
    <lineage>
        <taxon>Bacteria</taxon>
        <taxon>Bacillati</taxon>
        <taxon>Actinomycetota</taxon>
        <taxon>Actinomycetes</taxon>
        <taxon>Actinomycetales</taxon>
        <taxon>Actinomycetaceae</taxon>
        <taxon>Actinomyces</taxon>
    </lineage>
</organism>
<dbReference type="PANTHER" id="PTHR33406">
    <property type="entry name" value="MEMBRANE PROTEIN MJ1562-RELATED"/>
    <property type="match status" value="1"/>
</dbReference>
<feature type="region of interest" description="Disordered" evidence="7">
    <location>
        <begin position="1"/>
        <end position="29"/>
    </location>
</feature>
<evidence type="ECO:0000256" key="3">
    <source>
        <dbReference type="ARBA" id="ARBA00022475"/>
    </source>
</evidence>
<gene>
    <name evidence="10" type="primary">mmpL8_2</name>
    <name evidence="10" type="ORF">NCTC11923_02067</name>
</gene>
<dbReference type="Proteomes" id="UP000276899">
    <property type="component" value="Chromosome"/>
</dbReference>
<keyword evidence="5 8" id="KW-1133">Transmembrane helix</keyword>
<dbReference type="Pfam" id="PF03176">
    <property type="entry name" value="MMPL"/>
    <property type="match status" value="2"/>
</dbReference>
<dbReference type="GO" id="GO:0005886">
    <property type="term" value="C:plasma membrane"/>
    <property type="evidence" value="ECO:0007669"/>
    <property type="project" value="UniProtKB-SubCell"/>
</dbReference>
<feature type="transmembrane region" description="Helical" evidence="8">
    <location>
        <begin position="624"/>
        <end position="644"/>
    </location>
</feature>
<feature type="transmembrane region" description="Helical" evidence="8">
    <location>
        <begin position="694"/>
        <end position="716"/>
    </location>
</feature>
<dbReference type="InterPro" id="IPR050545">
    <property type="entry name" value="Mycobact_MmpL"/>
</dbReference>
<feature type="transmembrane region" description="Helical" evidence="8">
    <location>
        <begin position="335"/>
        <end position="359"/>
    </location>
</feature>
<dbReference type="PANTHER" id="PTHR33406:SF11">
    <property type="entry name" value="MEMBRANE PROTEIN SCO6666-RELATED"/>
    <property type="match status" value="1"/>
</dbReference>
<dbReference type="RefSeq" id="WP_197719240.1">
    <property type="nucleotide sequence ID" value="NZ_CBCRWE010000016.1"/>
</dbReference>
<feature type="transmembrane region" description="Helical" evidence="8">
    <location>
        <begin position="585"/>
        <end position="604"/>
    </location>
</feature>
<comment type="subcellular location">
    <subcellularLocation>
        <location evidence="1">Cell membrane</location>
        <topology evidence="1">Multi-pass membrane protein</topology>
    </subcellularLocation>
</comment>
<reference evidence="10 11" key="1">
    <citation type="submission" date="2018-12" db="EMBL/GenBank/DDBJ databases">
        <authorList>
            <consortium name="Pathogen Informatics"/>
        </authorList>
    </citation>
    <scope>NUCLEOTIDE SEQUENCE [LARGE SCALE GENOMIC DNA]</scope>
    <source>
        <strain evidence="10 11">NCTC11923</strain>
    </source>
</reference>
<evidence type="ECO:0000256" key="6">
    <source>
        <dbReference type="ARBA" id="ARBA00023136"/>
    </source>
</evidence>
<evidence type="ECO:0000256" key="1">
    <source>
        <dbReference type="ARBA" id="ARBA00004651"/>
    </source>
</evidence>
<dbReference type="KEGG" id="asla:NCTC11923_02067"/>
<evidence type="ECO:0000313" key="10">
    <source>
        <dbReference type="EMBL" id="VEG75402.1"/>
    </source>
</evidence>
<dbReference type="EMBL" id="LR134363">
    <property type="protein sequence ID" value="VEG75402.1"/>
    <property type="molecule type" value="Genomic_DNA"/>
</dbReference>
<evidence type="ECO:0000256" key="4">
    <source>
        <dbReference type="ARBA" id="ARBA00022692"/>
    </source>
</evidence>
<evidence type="ECO:0000259" key="9">
    <source>
        <dbReference type="PROSITE" id="PS50156"/>
    </source>
</evidence>
<evidence type="ECO:0000256" key="7">
    <source>
        <dbReference type="SAM" id="MobiDB-lite"/>
    </source>
</evidence>
<comment type="similarity">
    <text evidence="2">Belongs to the resistance-nodulation-cell division (RND) (TC 2.A.6) family. MmpL subfamily.</text>
</comment>
<keyword evidence="4 8" id="KW-0812">Transmembrane</keyword>
<dbReference type="Gene3D" id="1.20.1640.10">
    <property type="entry name" value="Multidrug efflux transporter AcrB transmembrane domain"/>
    <property type="match status" value="2"/>
</dbReference>
<feature type="transmembrane region" description="Helical" evidence="8">
    <location>
        <begin position="671"/>
        <end position="688"/>
    </location>
</feature>
<feature type="transmembrane region" description="Helical" evidence="8">
    <location>
        <begin position="232"/>
        <end position="255"/>
    </location>
</feature>
<keyword evidence="3" id="KW-1003">Cell membrane</keyword>
<dbReference type="STRING" id="1278298.GCA_000428685_00500"/>
<dbReference type="PROSITE" id="PS50156">
    <property type="entry name" value="SSD"/>
    <property type="match status" value="1"/>
</dbReference>